<evidence type="ECO:0000256" key="2">
    <source>
        <dbReference type="ARBA" id="ARBA00022448"/>
    </source>
</evidence>
<gene>
    <name evidence="9" type="ORF">ACFQVD_02090</name>
</gene>
<feature type="transmembrane region" description="Helical" evidence="7">
    <location>
        <begin position="234"/>
        <end position="255"/>
    </location>
</feature>
<dbReference type="InterPro" id="IPR000515">
    <property type="entry name" value="MetI-like"/>
</dbReference>
<dbReference type="RefSeq" id="WP_343967338.1">
    <property type="nucleotide sequence ID" value="NZ_BAAAGK010000058.1"/>
</dbReference>
<keyword evidence="5 7" id="KW-1133">Transmembrane helix</keyword>
<evidence type="ECO:0000256" key="3">
    <source>
        <dbReference type="ARBA" id="ARBA00022475"/>
    </source>
</evidence>
<feature type="transmembrane region" description="Helical" evidence="7">
    <location>
        <begin position="125"/>
        <end position="146"/>
    </location>
</feature>
<evidence type="ECO:0000256" key="6">
    <source>
        <dbReference type="ARBA" id="ARBA00023136"/>
    </source>
</evidence>
<organism evidence="9 10">
    <name type="scientific">Streptosporangium amethystogenes subsp. fukuiense</name>
    <dbReference type="NCBI Taxonomy" id="698418"/>
    <lineage>
        <taxon>Bacteria</taxon>
        <taxon>Bacillati</taxon>
        <taxon>Actinomycetota</taxon>
        <taxon>Actinomycetes</taxon>
        <taxon>Streptosporangiales</taxon>
        <taxon>Streptosporangiaceae</taxon>
        <taxon>Streptosporangium</taxon>
    </lineage>
</organism>
<accession>A0ABW2SS98</accession>
<feature type="transmembrane region" description="Helical" evidence="7">
    <location>
        <begin position="175"/>
        <end position="197"/>
    </location>
</feature>
<proteinExistence type="inferred from homology"/>
<feature type="transmembrane region" description="Helical" evidence="7">
    <location>
        <begin position="94"/>
        <end position="113"/>
    </location>
</feature>
<evidence type="ECO:0000256" key="1">
    <source>
        <dbReference type="ARBA" id="ARBA00004651"/>
    </source>
</evidence>
<protein>
    <submittedName>
        <fullName evidence="9">Carbohydrate ABC transporter permease</fullName>
    </submittedName>
</protein>
<keyword evidence="10" id="KW-1185">Reference proteome</keyword>
<name>A0ABW2SS98_9ACTN</name>
<evidence type="ECO:0000256" key="5">
    <source>
        <dbReference type="ARBA" id="ARBA00022989"/>
    </source>
</evidence>
<feature type="transmembrane region" description="Helical" evidence="7">
    <location>
        <begin position="32"/>
        <end position="56"/>
    </location>
</feature>
<dbReference type="PANTHER" id="PTHR43227:SF8">
    <property type="entry name" value="DIACETYLCHITOBIOSE UPTAKE SYSTEM PERMEASE PROTEIN DASB"/>
    <property type="match status" value="1"/>
</dbReference>
<dbReference type="SUPFAM" id="SSF161098">
    <property type="entry name" value="MetI-like"/>
    <property type="match status" value="1"/>
</dbReference>
<keyword evidence="3" id="KW-1003">Cell membrane</keyword>
<dbReference type="EMBL" id="JBHTEE010000001">
    <property type="protein sequence ID" value="MFC7598894.1"/>
    <property type="molecule type" value="Genomic_DNA"/>
</dbReference>
<dbReference type="CDD" id="cd06261">
    <property type="entry name" value="TM_PBP2"/>
    <property type="match status" value="1"/>
</dbReference>
<comment type="caution">
    <text evidence="9">The sequence shown here is derived from an EMBL/GenBank/DDBJ whole genome shotgun (WGS) entry which is preliminary data.</text>
</comment>
<dbReference type="PROSITE" id="PS50928">
    <property type="entry name" value="ABC_TM1"/>
    <property type="match status" value="1"/>
</dbReference>
<reference evidence="10" key="1">
    <citation type="journal article" date="2019" name="Int. J. Syst. Evol. Microbiol.">
        <title>The Global Catalogue of Microorganisms (GCM) 10K type strain sequencing project: providing services to taxonomists for standard genome sequencing and annotation.</title>
        <authorList>
            <consortium name="The Broad Institute Genomics Platform"/>
            <consortium name="The Broad Institute Genome Sequencing Center for Infectious Disease"/>
            <person name="Wu L."/>
            <person name="Ma J."/>
        </authorList>
    </citation>
    <scope>NUCLEOTIDE SEQUENCE [LARGE SCALE GENOMIC DNA]</scope>
    <source>
        <strain evidence="10">JCM 10083</strain>
    </source>
</reference>
<evidence type="ECO:0000256" key="4">
    <source>
        <dbReference type="ARBA" id="ARBA00022692"/>
    </source>
</evidence>
<keyword evidence="4 7" id="KW-0812">Transmembrane</keyword>
<evidence type="ECO:0000313" key="10">
    <source>
        <dbReference type="Proteomes" id="UP001596514"/>
    </source>
</evidence>
<comment type="subcellular location">
    <subcellularLocation>
        <location evidence="1 7">Cell membrane</location>
        <topology evidence="1 7">Multi-pass membrane protein</topology>
    </subcellularLocation>
</comment>
<keyword evidence="2 7" id="KW-0813">Transport</keyword>
<dbReference type="Proteomes" id="UP001596514">
    <property type="component" value="Unassembled WGS sequence"/>
</dbReference>
<feature type="domain" description="ABC transmembrane type-1" evidence="8">
    <location>
        <begin position="88"/>
        <end position="302"/>
    </location>
</feature>
<evidence type="ECO:0000256" key="7">
    <source>
        <dbReference type="RuleBase" id="RU363032"/>
    </source>
</evidence>
<sequence>MTVTLTRRDGKAVRGAVPAPPPWWRTRRAQGWVYAAPTALIVGVLFLAPLALVVWMSLNRWPLLGRATFNAPDNYLKIADNPLFLDAVGFTLKYTAITTVLLSAVALGLALLVQERRPGVGFFRTAFFLPGAVGFAAAALLFYGMLNNDFGPIDPILRALGLTDEPVKWTGTPNMALFSTIALVLWRFAGFNMLILLTGLQSIPVEVYEAARSDGASRRQIFTRITLPLLRPTLALMLVLSVTGSLLAFDQFFIFTNGGPDNSTVSMVMVVYRDAFFRFDLGGAAALSVVLLVALVALNALQMRVLGRSK</sequence>
<dbReference type="Pfam" id="PF00528">
    <property type="entry name" value="BPD_transp_1"/>
    <property type="match status" value="1"/>
</dbReference>
<evidence type="ECO:0000259" key="8">
    <source>
        <dbReference type="PROSITE" id="PS50928"/>
    </source>
</evidence>
<dbReference type="Gene3D" id="1.10.3720.10">
    <property type="entry name" value="MetI-like"/>
    <property type="match status" value="1"/>
</dbReference>
<dbReference type="PANTHER" id="PTHR43227">
    <property type="entry name" value="BLL4140 PROTEIN"/>
    <property type="match status" value="1"/>
</dbReference>
<dbReference type="InterPro" id="IPR035906">
    <property type="entry name" value="MetI-like_sf"/>
</dbReference>
<keyword evidence="6 7" id="KW-0472">Membrane</keyword>
<feature type="transmembrane region" description="Helical" evidence="7">
    <location>
        <begin position="275"/>
        <end position="301"/>
    </location>
</feature>
<evidence type="ECO:0000313" key="9">
    <source>
        <dbReference type="EMBL" id="MFC7598894.1"/>
    </source>
</evidence>
<comment type="similarity">
    <text evidence="7">Belongs to the binding-protein-dependent transport system permease family.</text>
</comment>
<dbReference type="InterPro" id="IPR050809">
    <property type="entry name" value="UgpAE/MalFG_permease"/>
</dbReference>